<reference evidence="1 2" key="1">
    <citation type="submission" date="2019-04" db="EMBL/GenBank/DDBJ databases">
        <title>genome sequence of strain W3.</title>
        <authorList>
            <person name="Gao J."/>
            <person name="Sun J."/>
        </authorList>
    </citation>
    <scope>NUCLEOTIDE SEQUENCE [LARGE SCALE GENOMIC DNA]</scope>
    <source>
        <strain evidence="1 2">W3</strain>
    </source>
</reference>
<comment type="caution">
    <text evidence="1">The sequence shown here is derived from an EMBL/GenBank/DDBJ whole genome shotgun (WGS) entry which is preliminary data.</text>
</comment>
<evidence type="ECO:0000313" key="1">
    <source>
        <dbReference type="EMBL" id="THV31694.1"/>
    </source>
</evidence>
<gene>
    <name evidence="1" type="ORF">FAA86_21645</name>
</gene>
<protein>
    <submittedName>
        <fullName evidence="1">Uncharacterized protein</fullName>
    </submittedName>
</protein>
<dbReference type="RefSeq" id="WP_136543063.1">
    <property type="nucleotide sequence ID" value="NZ_STGU01000019.1"/>
</dbReference>
<sequence length="123" mass="13085">MVMVVILSGSAAACLLVFHSEAGPSLLVVLFVPSIKRMFLMPLILKAYQLSVAGEADVVAQGGAEGFERLAGLLADRLALRVAHQARKPLREGVKAGFCHGVLLLIVCDEKQDAPGLTFNQTQ</sequence>
<dbReference type="AlphaFoldDB" id="A0A4S8PUS6"/>
<dbReference type="Proteomes" id="UP000307378">
    <property type="component" value="Unassembled WGS sequence"/>
</dbReference>
<accession>A0A4S8PUS6</accession>
<organism evidence="1 2">
    <name type="scientific">Rhizobium rosettiformans W3</name>
    <dbReference type="NCBI Taxonomy" id="538378"/>
    <lineage>
        <taxon>Bacteria</taxon>
        <taxon>Pseudomonadati</taxon>
        <taxon>Pseudomonadota</taxon>
        <taxon>Alphaproteobacteria</taxon>
        <taxon>Hyphomicrobiales</taxon>
        <taxon>Rhizobiaceae</taxon>
        <taxon>Rhizobium/Agrobacterium group</taxon>
        <taxon>Rhizobium</taxon>
    </lineage>
</organism>
<name>A0A4S8PUS6_9HYPH</name>
<proteinExistence type="predicted"/>
<dbReference type="EMBL" id="STGU01000019">
    <property type="protein sequence ID" value="THV31694.1"/>
    <property type="molecule type" value="Genomic_DNA"/>
</dbReference>
<evidence type="ECO:0000313" key="2">
    <source>
        <dbReference type="Proteomes" id="UP000307378"/>
    </source>
</evidence>